<protein>
    <submittedName>
        <fullName evidence="1">Uncharacterized protein</fullName>
    </submittedName>
</protein>
<sequence length="30" mass="3396">MNKEFINSLLFPRGMSLAFKAPLETVLSLQ</sequence>
<keyword evidence="2" id="KW-1185">Reference proteome</keyword>
<accession>A0A0V1G8D1</accession>
<organism evidence="1 2">
    <name type="scientific">Trichinella zimbabwensis</name>
    <dbReference type="NCBI Taxonomy" id="268475"/>
    <lineage>
        <taxon>Eukaryota</taxon>
        <taxon>Metazoa</taxon>
        <taxon>Ecdysozoa</taxon>
        <taxon>Nematoda</taxon>
        <taxon>Enoplea</taxon>
        <taxon>Dorylaimia</taxon>
        <taxon>Trichinellida</taxon>
        <taxon>Trichinellidae</taxon>
        <taxon>Trichinella</taxon>
    </lineage>
</organism>
<evidence type="ECO:0000313" key="2">
    <source>
        <dbReference type="Proteomes" id="UP000055024"/>
    </source>
</evidence>
<dbReference type="AlphaFoldDB" id="A0A0V1G8D1"/>
<reference evidence="1 2" key="1">
    <citation type="submission" date="2015-01" db="EMBL/GenBank/DDBJ databases">
        <title>Evolution of Trichinella species and genotypes.</title>
        <authorList>
            <person name="Korhonen P.K."/>
            <person name="Edoardo P."/>
            <person name="Giuseppe L.R."/>
            <person name="Gasser R.B."/>
        </authorList>
    </citation>
    <scope>NUCLEOTIDE SEQUENCE [LARGE SCALE GENOMIC DNA]</scope>
    <source>
        <strain evidence="1">ISS1029</strain>
    </source>
</reference>
<gene>
    <name evidence="1" type="ORF">T11_7671</name>
</gene>
<dbReference type="Proteomes" id="UP000055024">
    <property type="component" value="Unassembled WGS sequence"/>
</dbReference>
<evidence type="ECO:0000313" key="1">
    <source>
        <dbReference type="EMBL" id="KRY94570.1"/>
    </source>
</evidence>
<proteinExistence type="predicted"/>
<comment type="caution">
    <text evidence="1">The sequence shown here is derived from an EMBL/GenBank/DDBJ whole genome shotgun (WGS) entry which is preliminary data.</text>
</comment>
<dbReference type="EMBL" id="JYDP01004830">
    <property type="protein sequence ID" value="KRY94570.1"/>
    <property type="molecule type" value="Genomic_DNA"/>
</dbReference>
<name>A0A0V1G8D1_9BILA</name>